<dbReference type="RefSeq" id="WP_213497464.1">
    <property type="nucleotide sequence ID" value="NZ_CP074694.1"/>
</dbReference>
<dbReference type="Gene3D" id="2.130.10.10">
    <property type="entry name" value="YVTN repeat-like/Quinoprotein amine dehydrogenase"/>
    <property type="match status" value="1"/>
</dbReference>
<gene>
    <name evidence="3" type="ORF">KIH39_01245</name>
</gene>
<dbReference type="InterPro" id="IPR015943">
    <property type="entry name" value="WD40/YVTN_repeat-like_dom_sf"/>
</dbReference>
<dbReference type="Pfam" id="PF13360">
    <property type="entry name" value="PQQ_2"/>
    <property type="match status" value="2"/>
</dbReference>
<feature type="domain" description="Pyrrolo-quinoline quinone repeat" evidence="2">
    <location>
        <begin position="298"/>
        <end position="372"/>
    </location>
</feature>
<evidence type="ECO:0000259" key="2">
    <source>
        <dbReference type="Pfam" id="PF13360"/>
    </source>
</evidence>
<dbReference type="SMART" id="SM00564">
    <property type="entry name" value="PQQ"/>
    <property type="match status" value="4"/>
</dbReference>
<dbReference type="PANTHER" id="PTHR34512:SF30">
    <property type="entry name" value="OUTER MEMBRANE PROTEIN ASSEMBLY FACTOR BAMB"/>
    <property type="match status" value="1"/>
</dbReference>
<dbReference type="InterPro" id="IPR011047">
    <property type="entry name" value="Quinoprotein_ADH-like_sf"/>
</dbReference>
<sequence length="415" mass="46051">MRQISLAISLFFLVSSSALQAEDWPGWRGPRGDGTSIDTGFPIQWTATQNVVWKVAIPGRGHSSPIICGDRVFLTSCLEGEAPGNEPCDRVLISLDRKSGQIHWKTVVEKAPLERIHTLNSYSSSTPATDGERVYVTFLNRDKLLVVCYDFDGKELWRKSPGPFKSQHGFCSPPVLYKGSVIVNGDHDGNGYLVSFDKKTGEVKWKIDRPNHTRSYCPPLIVEAAGKTQLVMTGSKCVCSYNPDDGSLIWTIDGPTEQFVASMVYHKNLLFLTAGFPTYHVMAIRPDGTGNVTKTHVQWHETKGAGYVPSPLAVNGLFFNVKDEGLATCRNAETGKLLWEERLGKHFSASPVFAENRLYFLDDEGKMTVVQADKNLEVLSKNSLNENCFASPAFSKGQIFIRGEKHLWCIGTQIK</sequence>
<name>A0A8E6EVG4_9BACT</name>
<dbReference type="InterPro" id="IPR002372">
    <property type="entry name" value="PQQ_rpt_dom"/>
</dbReference>
<feature type="domain" description="Pyrrolo-quinoline quinone repeat" evidence="2">
    <location>
        <begin position="91"/>
        <end position="252"/>
    </location>
</feature>
<feature type="chain" id="PRO_5034014923" evidence="1">
    <location>
        <begin position="22"/>
        <end position="415"/>
    </location>
</feature>
<organism evidence="3 4">
    <name type="scientific">Telmatocola sphagniphila</name>
    <dbReference type="NCBI Taxonomy" id="1123043"/>
    <lineage>
        <taxon>Bacteria</taxon>
        <taxon>Pseudomonadati</taxon>
        <taxon>Planctomycetota</taxon>
        <taxon>Planctomycetia</taxon>
        <taxon>Gemmatales</taxon>
        <taxon>Gemmataceae</taxon>
    </lineage>
</organism>
<evidence type="ECO:0000256" key="1">
    <source>
        <dbReference type="SAM" id="SignalP"/>
    </source>
</evidence>
<keyword evidence="1" id="KW-0732">Signal</keyword>
<dbReference type="InterPro" id="IPR018391">
    <property type="entry name" value="PQQ_b-propeller_rpt"/>
</dbReference>
<dbReference type="AlphaFoldDB" id="A0A8E6EVG4"/>
<feature type="signal peptide" evidence="1">
    <location>
        <begin position="1"/>
        <end position="21"/>
    </location>
</feature>
<dbReference type="Gene3D" id="2.40.10.480">
    <property type="match status" value="1"/>
</dbReference>
<accession>A0A8E6EVG4</accession>
<dbReference type="Proteomes" id="UP000676194">
    <property type="component" value="Chromosome"/>
</dbReference>
<dbReference type="PANTHER" id="PTHR34512">
    <property type="entry name" value="CELL SURFACE PROTEIN"/>
    <property type="match status" value="1"/>
</dbReference>
<dbReference type="KEGG" id="tsph:KIH39_01245"/>
<protein>
    <submittedName>
        <fullName evidence="3">PQQ-binding-like beta-propeller repeat protein</fullName>
    </submittedName>
</protein>
<dbReference type="EMBL" id="CP074694">
    <property type="protein sequence ID" value="QVL32572.1"/>
    <property type="molecule type" value="Genomic_DNA"/>
</dbReference>
<reference evidence="3" key="1">
    <citation type="submission" date="2021-05" db="EMBL/GenBank/DDBJ databases">
        <title>Complete genome sequence of the cellulolytic planctomycete Telmatocola sphagniphila SP2T and characterization of the first cellulase from planctomycetes.</title>
        <authorList>
            <person name="Rakitin A.L."/>
            <person name="Beletsky A.V."/>
            <person name="Naumoff D.G."/>
            <person name="Kulichevskaya I.S."/>
            <person name="Mardanov A.V."/>
            <person name="Ravin N.V."/>
            <person name="Dedysh S.N."/>
        </authorList>
    </citation>
    <scope>NUCLEOTIDE SEQUENCE</scope>
    <source>
        <strain evidence="3">SP2T</strain>
    </source>
</reference>
<dbReference type="SUPFAM" id="SSF50998">
    <property type="entry name" value="Quinoprotein alcohol dehydrogenase-like"/>
    <property type="match status" value="1"/>
</dbReference>
<proteinExistence type="predicted"/>
<keyword evidence="4" id="KW-1185">Reference proteome</keyword>
<evidence type="ECO:0000313" key="3">
    <source>
        <dbReference type="EMBL" id="QVL32572.1"/>
    </source>
</evidence>
<evidence type="ECO:0000313" key="4">
    <source>
        <dbReference type="Proteomes" id="UP000676194"/>
    </source>
</evidence>